<evidence type="ECO:0000259" key="12">
    <source>
        <dbReference type="Pfam" id="PF00892"/>
    </source>
</evidence>
<evidence type="ECO:0000256" key="11">
    <source>
        <dbReference type="SAM" id="Phobius"/>
    </source>
</evidence>
<feature type="transmembrane region" description="Helical" evidence="11">
    <location>
        <begin position="53"/>
        <end position="72"/>
    </location>
</feature>
<feature type="transmembrane region" description="Helical" evidence="11">
    <location>
        <begin position="79"/>
        <end position="99"/>
    </location>
</feature>
<dbReference type="PANTHER" id="PTHR30561">
    <property type="entry name" value="SMR FAMILY PROTON-DEPENDENT DRUG EFFLUX TRANSPORTER SUGE"/>
    <property type="match status" value="1"/>
</dbReference>
<evidence type="ECO:0000313" key="13">
    <source>
        <dbReference type="EMBL" id="MDZ7512214.1"/>
    </source>
</evidence>
<evidence type="ECO:0000256" key="10">
    <source>
        <dbReference type="ARBA" id="ARBA00023136"/>
    </source>
</evidence>
<proteinExistence type="predicted"/>
<keyword evidence="7" id="KW-0448">Lipopolysaccharide biosynthesis</keyword>
<evidence type="ECO:0000256" key="4">
    <source>
        <dbReference type="ARBA" id="ARBA00022519"/>
    </source>
</evidence>
<keyword evidence="4" id="KW-0997">Cell inner membrane</keyword>
<evidence type="ECO:0000256" key="2">
    <source>
        <dbReference type="ARBA" id="ARBA00022475"/>
    </source>
</evidence>
<comment type="caution">
    <text evidence="13">The sequence shown here is derived from an EMBL/GenBank/DDBJ whole genome shotgun (WGS) entry which is preliminary data.</text>
</comment>
<evidence type="ECO:0000256" key="9">
    <source>
        <dbReference type="ARBA" id="ARBA00023098"/>
    </source>
</evidence>
<accession>A0ABU5MHH0</accession>
<sequence length="125" mass="13519">MYLKFIPLILFSVALNASAQLFLRKGMPNVSLVTNQGVLELAQGAIRVVLNPWVFSGLSCYAISIVLWMYVLSKVQVSFAYPFLSVGYVIVVGAAYLFFREPVSVMKLAGIALICAGVVLVARGG</sequence>
<evidence type="ECO:0000256" key="6">
    <source>
        <dbReference type="ARBA" id="ARBA00022692"/>
    </source>
</evidence>
<dbReference type="Pfam" id="PF00892">
    <property type="entry name" value="EamA"/>
    <property type="match status" value="1"/>
</dbReference>
<evidence type="ECO:0000256" key="5">
    <source>
        <dbReference type="ARBA" id="ARBA00022556"/>
    </source>
</evidence>
<dbReference type="EMBL" id="JAXUAC010000015">
    <property type="protein sequence ID" value="MDZ7512214.1"/>
    <property type="molecule type" value="Genomic_DNA"/>
</dbReference>
<keyword evidence="5" id="KW-0441">Lipid A biosynthesis</keyword>
<organism evidence="13 14">
    <name type="scientific">Stenotrophomonas muris</name>
    <dbReference type="NCBI Taxonomy" id="2963283"/>
    <lineage>
        <taxon>Bacteria</taxon>
        <taxon>Pseudomonadati</taxon>
        <taxon>Pseudomonadota</taxon>
        <taxon>Gammaproteobacteria</taxon>
        <taxon>Lysobacterales</taxon>
        <taxon>Lysobacteraceae</taxon>
        <taxon>Stenotrophomonas</taxon>
    </lineage>
</organism>
<keyword evidence="8 11" id="KW-1133">Transmembrane helix</keyword>
<dbReference type="InterPro" id="IPR037185">
    <property type="entry name" value="EmrE-like"/>
</dbReference>
<keyword evidence="14" id="KW-1185">Reference proteome</keyword>
<gene>
    <name evidence="13" type="ORF">U5F72_10350</name>
</gene>
<evidence type="ECO:0000313" key="14">
    <source>
        <dbReference type="Proteomes" id="UP001290894"/>
    </source>
</evidence>
<keyword evidence="6 11" id="KW-0812">Transmembrane</keyword>
<protein>
    <submittedName>
        <fullName evidence="13">SMR family transporter</fullName>
    </submittedName>
</protein>
<reference evidence="13 14" key="1">
    <citation type="submission" date="2023-12" db="EMBL/GenBank/DDBJ databases">
        <title>'Antibacterial potential of Stenotrophomonas maltophilia cystic fibrosis isolates' (manuscript under preparation).</title>
        <authorList>
            <person name="Crisan C.V."/>
            <person name="Pettis M."/>
            <person name="Goldberg J.B."/>
        </authorList>
    </citation>
    <scope>NUCLEOTIDE SEQUENCE [LARGE SCALE GENOMIC DNA]</scope>
    <source>
        <strain evidence="13 14">CCV155</strain>
    </source>
</reference>
<comment type="subcellular location">
    <subcellularLocation>
        <location evidence="1">Cell membrane</location>
        <topology evidence="1">Multi-pass membrane protein</topology>
    </subcellularLocation>
</comment>
<evidence type="ECO:0000256" key="7">
    <source>
        <dbReference type="ARBA" id="ARBA00022985"/>
    </source>
</evidence>
<keyword evidence="3" id="KW-0444">Lipid biosynthesis</keyword>
<dbReference type="InterPro" id="IPR000390">
    <property type="entry name" value="Small_drug/metabolite_transptr"/>
</dbReference>
<dbReference type="Proteomes" id="UP001290894">
    <property type="component" value="Unassembled WGS sequence"/>
</dbReference>
<dbReference type="PANTHER" id="PTHR30561:SF9">
    <property type="entry name" value="4-AMINO-4-DEOXY-L-ARABINOSE-PHOSPHOUNDECAPRENOL FLIPPASE SUBUNIT ARNF-RELATED"/>
    <property type="match status" value="1"/>
</dbReference>
<keyword evidence="9" id="KW-0443">Lipid metabolism</keyword>
<evidence type="ECO:0000256" key="3">
    <source>
        <dbReference type="ARBA" id="ARBA00022516"/>
    </source>
</evidence>
<evidence type="ECO:0000256" key="1">
    <source>
        <dbReference type="ARBA" id="ARBA00004651"/>
    </source>
</evidence>
<evidence type="ECO:0000256" key="8">
    <source>
        <dbReference type="ARBA" id="ARBA00022989"/>
    </source>
</evidence>
<dbReference type="Gene3D" id="1.10.3730.20">
    <property type="match status" value="1"/>
</dbReference>
<dbReference type="RefSeq" id="WP_053494798.1">
    <property type="nucleotide sequence ID" value="NZ_CP195746.1"/>
</dbReference>
<feature type="domain" description="EamA" evidence="12">
    <location>
        <begin position="54"/>
        <end position="122"/>
    </location>
</feature>
<feature type="transmembrane region" description="Helical" evidence="11">
    <location>
        <begin position="105"/>
        <end position="122"/>
    </location>
</feature>
<keyword evidence="10 11" id="KW-0472">Membrane</keyword>
<dbReference type="SUPFAM" id="SSF103481">
    <property type="entry name" value="Multidrug resistance efflux transporter EmrE"/>
    <property type="match status" value="1"/>
</dbReference>
<name>A0ABU5MHH0_9GAMM</name>
<dbReference type="InterPro" id="IPR000620">
    <property type="entry name" value="EamA_dom"/>
</dbReference>
<keyword evidence="2" id="KW-1003">Cell membrane</keyword>